<keyword evidence="1" id="KW-1133">Transmembrane helix</keyword>
<sequence>MNKVIWAKRNRGWLISVVCLAMVIAFVVLSRLDTYGLDSRVSEPFAFEANGLLLAGTLWLPDQTTTAAVVLVHGDGPQDRTSQQGFDPLINALLDAGIAVVSWDKPGIGDSQGNWLNQSMTDRSVNVRSAISTLRNKFQGIPVGVLGFSQAGWVLPRLKPNSADFIVLVGGAVSWQRQGDYYTKQRLQRTGMSQPDIERVMAEIAADDERLFASSQVPSAALLGDMSPERWAFVRRNLYEDATHDLKELEIPLLALWGAEDLNVNSEVNADIYRKTVGGNHPANRIEVIPNASHGLLRADPYNTQLTSEWPWLTTLRFLMEGRHAYAPGALETITEWVHARVGVTEARSQADTRHI</sequence>
<keyword evidence="1" id="KW-0472">Membrane</keyword>
<dbReference type="Gene3D" id="3.40.50.1820">
    <property type="entry name" value="alpha/beta hydrolase"/>
    <property type="match status" value="1"/>
</dbReference>
<dbReference type="RefSeq" id="WP_133144210.1">
    <property type="nucleotide sequence ID" value="NZ_CAACYJ010000027.1"/>
</dbReference>
<protein>
    <submittedName>
        <fullName evidence="3">Exosortase A system-associated hydrolase 1</fullName>
    </submittedName>
</protein>
<dbReference type="Pfam" id="PF12146">
    <property type="entry name" value="Hydrolase_4"/>
    <property type="match status" value="1"/>
</dbReference>
<proteinExistence type="predicted"/>
<dbReference type="GO" id="GO:0052689">
    <property type="term" value="F:carboxylic ester hydrolase activity"/>
    <property type="evidence" value="ECO:0007669"/>
    <property type="project" value="TreeGrafter"/>
</dbReference>
<evidence type="ECO:0000256" key="1">
    <source>
        <dbReference type="SAM" id="Phobius"/>
    </source>
</evidence>
<evidence type="ECO:0000259" key="2">
    <source>
        <dbReference type="Pfam" id="PF12146"/>
    </source>
</evidence>
<dbReference type="EMBL" id="CAACYJ010000027">
    <property type="protein sequence ID" value="VFB19161.1"/>
    <property type="molecule type" value="Genomic_DNA"/>
</dbReference>
<gene>
    <name evidence="3" type="ORF">NCTC10754_01743</name>
</gene>
<dbReference type="AlphaFoldDB" id="A0A449II59"/>
<dbReference type="PANTHER" id="PTHR43265">
    <property type="entry name" value="ESTERASE ESTD"/>
    <property type="match status" value="1"/>
</dbReference>
<feature type="transmembrane region" description="Helical" evidence="1">
    <location>
        <begin position="12"/>
        <end position="32"/>
    </location>
</feature>
<evidence type="ECO:0000313" key="3">
    <source>
        <dbReference type="EMBL" id="VFB19161.1"/>
    </source>
</evidence>
<dbReference type="Proteomes" id="UP000330809">
    <property type="component" value="Unassembled WGS sequence"/>
</dbReference>
<keyword evidence="3" id="KW-0378">Hydrolase</keyword>
<name>A0A449II59_PSEFR</name>
<reference evidence="3 4" key="1">
    <citation type="submission" date="2019-02" db="EMBL/GenBank/DDBJ databases">
        <authorList>
            <consortium name="Pathogen Informatics"/>
        </authorList>
    </citation>
    <scope>NUCLEOTIDE SEQUENCE [LARGE SCALE GENOMIC DNA]</scope>
    <source>
        <strain evidence="3 4">3012STDY7103891</strain>
    </source>
</reference>
<dbReference type="PANTHER" id="PTHR43265:SF1">
    <property type="entry name" value="ESTERASE ESTD"/>
    <property type="match status" value="1"/>
</dbReference>
<dbReference type="InterPro" id="IPR053145">
    <property type="entry name" value="AB_hydrolase_Est10"/>
</dbReference>
<dbReference type="InterPro" id="IPR022742">
    <property type="entry name" value="Hydrolase_4"/>
</dbReference>
<accession>A0A449II59</accession>
<evidence type="ECO:0000313" key="4">
    <source>
        <dbReference type="Proteomes" id="UP000330809"/>
    </source>
</evidence>
<dbReference type="SUPFAM" id="SSF53474">
    <property type="entry name" value="alpha/beta-Hydrolases"/>
    <property type="match status" value="1"/>
</dbReference>
<dbReference type="InterPro" id="IPR029058">
    <property type="entry name" value="AB_hydrolase_fold"/>
</dbReference>
<organism evidence="3 4">
    <name type="scientific">Pseudomonas fragi</name>
    <dbReference type="NCBI Taxonomy" id="296"/>
    <lineage>
        <taxon>Bacteria</taxon>
        <taxon>Pseudomonadati</taxon>
        <taxon>Pseudomonadota</taxon>
        <taxon>Gammaproteobacteria</taxon>
        <taxon>Pseudomonadales</taxon>
        <taxon>Pseudomonadaceae</taxon>
        <taxon>Pseudomonas</taxon>
    </lineage>
</organism>
<feature type="domain" description="Serine aminopeptidase S33" evidence="2">
    <location>
        <begin position="65"/>
        <end position="297"/>
    </location>
</feature>
<keyword evidence="1" id="KW-0812">Transmembrane</keyword>